<sequence>MIVRREVVTDRPGIHAVHVAAFGRPGVSVVAEAGLVDALRADGDAVPALSLVAEADGTVVGHVVCSRAHIDSRPALGLGPLGVLPEHQGRGVGSALMHGVLAAADALDEPAVVLLGDAGYYRRFGFEPARPLGVVPVHPEWVPHFQVRRLHTWTAALRGTFHYAPAFGRL</sequence>
<dbReference type="EMBL" id="JACYXZ010000005">
    <property type="protein sequence ID" value="MBD8871129.1"/>
    <property type="molecule type" value="Genomic_DNA"/>
</dbReference>
<comment type="caution">
    <text evidence="2">The sequence shown here is derived from an EMBL/GenBank/DDBJ whole genome shotgun (WGS) entry which is preliminary data.</text>
</comment>
<dbReference type="PROSITE" id="PS51186">
    <property type="entry name" value="GNAT"/>
    <property type="match status" value="1"/>
</dbReference>
<organism evidence="2 3">
    <name type="scientific">Nocardioides donggukensis</name>
    <dbReference type="NCBI Taxonomy" id="2774019"/>
    <lineage>
        <taxon>Bacteria</taxon>
        <taxon>Bacillati</taxon>
        <taxon>Actinomycetota</taxon>
        <taxon>Actinomycetes</taxon>
        <taxon>Propionibacteriales</taxon>
        <taxon>Nocardioidaceae</taxon>
        <taxon>Nocardioides</taxon>
    </lineage>
</organism>
<dbReference type="AlphaFoldDB" id="A0A927K6J3"/>
<dbReference type="Pfam" id="PF13508">
    <property type="entry name" value="Acetyltransf_7"/>
    <property type="match status" value="1"/>
</dbReference>
<evidence type="ECO:0000313" key="2">
    <source>
        <dbReference type="EMBL" id="MBD8871129.1"/>
    </source>
</evidence>
<name>A0A927K6J3_9ACTN</name>
<dbReference type="GO" id="GO:0016747">
    <property type="term" value="F:acyltransferase activity, transferring groups other than amino-acyl groups"/>
    <property type="evidence" value="ECO:0007669"/>
    <property type="project" value="InterPro"/>
</dbReference>
<dbReference type="CDD" id="cd04301">
    <property type="entry name" value="NAT_SF"/>
    <property type="match status" value="1"/>
</dbReference>
<dbReference type="InterPro" id="IPR016181">
    <property type="entry name" value="Acyl_CoA_acyltransferase"/>
</dbReference>
<accession>A0A927K6J3</accession>
<evidence type="ECO:0000259" key="1">
    <source>
        <dbReference type="PROSITE" id="PS51186"/>
    </source>
</evidence>
<dbReference type="Proteomes" id="UP000616839">
    <property type="component" value="Unassembled WGS sequence"/>
</dbReference>
<dbReference type="InterPro" id="IPR000182">
    <property type="entry name" value="GNAT_dom"/>
</dbReference>
<evidence type="ECO:0000313" key="3">
    <source>
        <dbReference type="Proteomes" id="UP000616839"/>
    </source>
</evidence>
<dbReference type="Gene3D" id="3.40.630.30">
    <property type="match status" value="1"/>
</dbReference>
<feature type="domain" description="N-acetyltransferase" evidence="1">
    <location>
        <begin position="1"/>
        <end position="154"/>
    </location>
</feature>
<gene>
    <name evidence="2" type="ORF">IE331_15995</name>
</gene>
<proteinExistence type="predicted"/>
<protein>
    <submittedName>
        <fullName evidence="2">N-acetyltransferase</fullName>
    </submittedName>
</protein>
<dbReference type="SUPFAM" id="SSF55729">
    <property type="entry name" value="Acyl-CoA N-acyltransferases (Nat)"/>
    <property type="match status" value="1"/>
</dbReference>
<keyword evidence="3" id="KW-1185">Reference proteome</keyword>
<reference evidence="2" key="1">
    <citation type="submission" date="2020-09" db="EMBL/GenBank/DDBJ databases">
        <title>Nocardioides sp. strain MJB4 16S ribosomal RNA gene Genome sequencing and assembly.</title>
        <authorList>
            <person name="Kim I."/>
        </authorList>
    </citation>
    <scope>NUCLEOTIDE SEQUENCE</scope>
    <source>
        <strain evidence="2">MJB4</strain>
    </source>
</reference>